<organism evidence="2">
    <name type="scientific">Capitella teleta</name>
    <name type="common">Polychaete worm</name>
    <dbReference type="NCBI Taxonomy" id="283909"/>
    <lineage>
        <taxon>Eukaryota</taxon>
        <taxon>Metazoa</taxon>
        <taxon>Spiralia</taxon>
        <taxon>Lophotrochozoa</taxon>
        <taxon>Annelida</taxon>
        <taxon>Polychaeta</taxon>
        <taxon>Sedentaria</taxon>
        <taxon>Scolecida</taxon>
        <taxon>Capitellidae</taxon>
        <taxon>Capitella</taxon>
    </lineage>
</organism>
<accession>R7TPJ0</accession>
<reference evidence="3" key="3">
    <citation type="submission" date="2015-06" db="UniProtKB">
        <authorList>
            <consortium name="EnsemblMetazoa"/>
        </authorList>
    </citation>
    <scope>IDENTIFICATION</scope>
</reference>
<dbReference type="EMBL" id="AMQN01011807">
    <property type="status" value="NOT_ANNOTATED_CDS"/>
    <property type="molecule type" value="Genomic_DNA"/>
</dbReference>
<keyword evidence="4" id="KW-1185">Reference proteome</keyword>
<name>R7TPJ0_CAPTE</name>
<dbReference type="AlphaFoldDB" id="R7TPJ0"/>
<dbReference type="STRING" id="283909.R7TPJ0"/>
<protein>
    <recommendedName>
        <fullName evidence="5">Mitochondrial mRNA-processing protein COX24 C-terminal domain-containing protein</fullName>
    </recommendedName>
</protein>
<reference evidence="4" key="1">
    <citation type="submission" date="2012-12" db="EMBL/GenBank/DDBJ databases">
        <authorList>
            <person name="Hellsten U."/>
            <person name="Grimwood J."/>
            <person name="Chapman J.A."/>
            <person name="Shapiro H."/>
            <person name="Aerts A."/>
            <person name="Otillar R.P."/>
            <person name="Terry A.Y."/>
            <person name="Boore J.L."/>
            <person name="Simakov O."/>
            <person name="Marletaz F."/>
            <person name="Cho S.-J."/>
            <person name="Edsinger-Gonzales E."/>
            <person name="Havlak P."/>
            <person name="Kuo D.-H."/>
            <person name="Larsson T."/>
            <person name="Lv J."/>
            <person name="Arendt D."/>
            <person name="Savage R."/>
            <person name="Osoegawa K."/>
            <person name="de Jong P."/>
            <person name="Lindberg D.R."/>
            <person name="Seaver E.C."/>
            <person name="Weisblat D.A."/>
            <person name="Putnam N.H."/>
            <person name="Grigoriev I.V."/>
            <person name="Rokhsar D.S."/>
        </authorList>
    </citation>
    <scope>NUCLEOTIDE SEQUENCE</scope>
    <source>
        <strain evidence="4">I ESC-2004</strain>
    </source>
</reference>
<proteinExistence type="predicted"/>
<evidence type="ECO:0000313" key="2">
    <source>
        <dbReference type="EMBL" id="ELT95482.1"/>
    </source>
</evidence>
<evidence type="ECO:0000313" key="3">
    <source>
        <dbReference type="EnsemblMetazoa" id="CapteP220980"/>
    </source>
</evidence>
<sequence>MATKAQPAQSSTNIHHCPTRYHNSTLCNVSCSGEHEGFQAAKFDPGKLPNQEVTMIPSCIIRPQIGRSCLRQVHQIARAAGVCNSPSVPAIAPKEGDVCLMMQRLNLREQQQRTHYILPTQESAISKAILDPLCTNVTYKLPSFSREVVEKFSPALINIVPIEDPAPHPGVTIEKHAMPWLMRVRHKKMKKHKLKKFRKNNIFLHRKLAQAKRQKKEALMVNYEKRMSAFASAFDAEEYISSRIEKAKRGGWGIDPLLTAKEAQTQSPQTQQ</sequence>
<evidence type="ECO:0000256" key="1">
    <source>
        <dbReference type="SAM" id="Coils"/>
    </source>
</evidence>
<dbReference type="EMBL" id="KB309117">
    <property type="protein sequence ID" value="ELT95482.1"/>
    <property type="molecule type" value="Genomic_DNA"/>
</dbReference>
<keyword evidence="1" id="KW-0175">Coiled coil</keyword>
<dbReference type="Proteomes" id="UP000014760">
    <property type="component" value="Unassembled WGS sequence"/>
</dbReference>
<dbReference type="HOGENOM" id="CLU_1023944_0_0_1"/>
<dbReference type="OrthoDB" id="6139741at2759"/>
<evidence type="ECO:0008006" key="5">
    <source>
        <dbReference type="Google" id="ProtNLM"/>
    </source>
</evidence>
<gene>
    <name evidence="2" type="ORF">CAPTEDRAFT_220980</name>
</gene>
<reference evidence="2 4" key="2">
    <citation type="journal article" date="2013" name="Nature">
        <title>Insights into bilaterian evolution from three spiralian genomes.</title>
        <authorList>
            <person name="Simakov O."/>
            <person name="Marletaz F."/>
            <person name="Cho S.J."/>
            <person name="Edsinger-Gonzales E."/>
            <person name="Havlak P."/>
            <person name="Hellsten U."/>
            <person name="Kuo D.H."/>
            <person name="Larsson T."/>
            <person name="Lv J."/>
            <person name="Arendt D."/>
            <person name="Savage R."/>
            <person name="Osoegawa K."/>
            <person name="de Jong P."/>
            <person name="Grimwood J."/>
            <person name="Chapman J.A."/>
            <person name="Shapiro H."/>
            <person name="Aerts A."/>
            <person name="Otillar R.P."/>
            <person name="Terry A.Y."/>
            <person name="Boore J.L."/>
            <person name="Grigoriev I.V."/>
            <person name="Lindberg D.R."/>
            <person name="Seaver E.C."/>
            <person name="Weisblat D.A."/>
            <person name="Putnam N.H."/>
            <person name="Rokhsar D.S."/>
        </authorList>
    </citation>
    <scope>NUCLEOTIDE SEQUENCE</scope>
    <source>
        <strain evidence="2 4">I ESC-2004</strain>
    </source>
</reference>
<evidence type="ECO:0000313" key="4">
    <source>
        <dbReference type="Proteomes" id="UP000014760"/>
    </source>
</evidence>
<feature type="coiled-coil region" evidence="1">
    <location>
        <begin position="194"/>
        <end position="226"/>
    </location>
</feature>
<dbReference type="EnsemblMetazoa" id="CapteT220980">
    <property type="protein sequence ID" value="CapteP220980"/>
    <property type="gene ID" value="CapteG220980"/>
</dbReference>